<evidence type="ECO:0000256" key="1">
    <source>
        <dbReference type="ARBA" id="ARBA00022679"/>
    </source>
</evidence>
<dbReference type="Pfam" id="PF02458">
    <property type="entry name" value="Transferase"/>
    <property type="match status" value="1"/>
</dbReference>
<keyword evidence="3" id="KW-1185">Reference proteome</keyword>
<dbReference type="OMA" id="DFMSHFF"/>
<dbReference type="OrthoDB" id="1862401at2759"/>
<dbReference type="eggNOG" id="ENOG502QVP8">
    <property type="taxonomic scope" value="Eukaryota"/>
</dbReference>
<evidence type="ECO:0000313" key="3">
    <source>
        <dbReference type="Proteomes" id="UP000030689"/>
    </source>
</evidence>
<sequence length="463" mass="51641">MADVTVISSTIVQPCNTDHSGRVKIHLTPSDLNLLHLSSPQRGLLFPKPDPETRFISRLKSSLSTALEIYFPFAGRLVKVENLEDKTVSFFIDCDDSSGARFVHAESKSLSVSDLLQPHGSIINSRRFNDSVFMSRFFPANDLKNIDGLSEPLLALQVTEMKDCVFISFGYNHMVADGASIWSFFNTWSKICSNDSDHQKKNLDPLVLRGWFLDGIDFPFHIPASETEMPPPSLEISPVVVPTTKVRVFHFTKRNISDLKAKANGENGSSDVTISSLQALSAHLWRSIMRHSGMSREEETHCKLAMDMRQRLNPPLHKECFGNVIHLGIATVTVGELLDHGLGWAALQINKMVRSQTDEKYKSFAENCVRNGYKIPKFVGSRMVISDSVIVASSPWFQVYDNDFGWGKPIAAHAGPVTSINGRLTLFRGIEDGSIDVHGTLWSDQLVDLLLADVEFLEYVTIT</sequence>
<dbReference type="PANTHER" id="PTHR31896">
    <property type="entry name" value="FAMILY REGULATORY PROTEIN, PUTATIVE (AFU_ORTHOLOGUE AFUA_3G14730)-RELATED"/>
    <property type="match status" value="1"/>
</dbReference>
<keyword evidence="1" id="KW-0808">Transferase</keyword>
<dbReference type="KEGG" id="eus:EUTSA_v10011149mg"/>
<evidence type="ECO:0008006" key="4">
    <source>
        <dbReference type="Google" id="ProtNLM"/>
    </source>
</evidence>
<dbReference type="InterPro" id="IPR051283">
    <property type="entry name" value="Sec_Metabolite_Acyltrans"/>
</dbReference>
<dbReference type="GO" id="GO:0016740">
    <property type="term" value="F:transferase activity"/>
    <property type="evidence" value="ECO:0007669"/>
    <property type="project" value="UniProtKB-KW"/>
</dbReference>
<organism evidence="2 3">
    <name type="scientific">Eutrema salsugineum</name>
    <name type="common">Saltwater cress</name>
    <name type="synonym">Sisymbrium salsugineum</name>
    <dbReference type="NCBI Taxonomy" id="72664"/>
    <lineage>
        <taxon>Eukaryota</taxon>
        <taxon>Viridiplantae</taxon>
        <taxon>Streptophyta</taxon>
        <taxon>Embryophyta</taxon>
        <taxon>Tracheophyta</taxon>
        <taxon>Spermatophyta</taxon>
        <taxon>Magnoliopsida</taxon>
        <taxon>eudicotyledons</taxon>
        <taxon>Gunneridae</taxon>
        <taxon>Pentapetalae</taxon>
        <taxon>rosids</taxon>
        <taxon>malvids</taxon>
        <taxon>Brassicales</taxon>
        <taxon>Brassicaceae</taxon>
        <taxon>Eutremeae</taxon>
        <taxon>Eutrema</taxon>
    </lineage>
</organism>
<dbReference type="Proteomes" id="UP000030689">
    <property type="component" value="Unassembled WGS sequence"/>
</dbReference>
<gene>
    <name evidence="2" type="ORF">EUTSA_v10011149mg</name>
</gene>
<dbReference type="EMBL" id="KI517435">
    <property type="protein sequence ID" value="ESQ45498.1"/>
    <property type="molecule type" value="Genomic_DNA"/>
</dbReference>
<dbReference type="InterPro" id="IPR023213">
    <property type="entry name" value="CAT-like_dom_sf"/>
</dbReference>
<accession>V4M019</accession>
<reference evidence="2 3" key="1">
    <citation type="journal article" date="2013" name="Front. Plant Sci.">
        <title>The Reference Genome of the Halophytic Plant Eutrema salsugineum.</title>
        <authorList>
            <person name="Yang R."/>
            <person name="Jarvis D.E."/>
            <person name="Chen H."/>
            <person name="Beilstein M.A."/>
            <person name="Grimwood J."/>
            <person name="Jenkins J."/>
            <person name="Shu S."/>
            <person name="Prochnik S."/>
            <person name="Xin M."/>
            <person name="Ma C."/>
            <person name="Schmutz J."/>
            <person name="Wing R.A."/>
            <person name="Mitchell-Olds T."/>
            <person name="Schumaker K.S."/>
            <person name="Wang X."/>
        </authorList>
    </citation>
    <scope>NUCLEOTIDE SEQUENCE [LARGE SCALE GENOMIC DNA]</scope>
</reference>
<dbReference type="AlphaFoldDB" id="V4M019"/>
<evidence type="ECO:0000313" key="2">
    <source>
        <dbReference type="EMBL" id="ESQ45498.1"/>
    </source>
</evidence>
<protein>
    <recommendedName>
        <fullName evidence="4">Acetyltransferase</fullName>
    </recommendedName>
</protein>
<name>V4M019_EUTSA</name>
<dbReference type="Gene3D" id="3.30.559.10">
    <property type="entry name" value="Chloramphenicol acetyltransferase-like domain"/>
    <property type="match status" value="2"/>
</dbReference>
<dbReference type="Gramene" id="ESQ45498">
    <property type="protein sequence ID" value="ESQ45498"/>
    <property type="gene ID" value="EUTSA_v10011149mg"/>
</dbReference>
<dbReference type="PANTHER" id="PTHR31896:SF31">
    <property type="entry name" value="HXXXD-TYPE ACYL-TRANSFERASE FAMILY PROTEIN"/>
    <property type="match status" value="1"/>
</dbReference>
<proteinExistence type="predicted"/>